<comment type="catalytic activity">
    <reaction evidence="10">
        <text>an acyl phosphate + sn-glycerol 3-phosphate = a 1-acyl-sn-glycero-3-phosphate + phosphate</text>
        <dbReference type="Rhea" id="RHEA:34075"/>
        <dbReference type="ChEBI" id="CHEBI:43474"/>
        <dbReference type="ChEBI" id="CHEBI:57597"/>
        <dbReference type="ChEBI" id="CHEBI:57970"/>
        <dbReference type="ChEBI" id="CHEBI:59918"/>
        <dbReference type="EC" id="2.3.1.275"/>
    </reaction>
</comment>
<dbReference type="GO" id="GO:0008654">
    <property type="term" value="P:phospholipid biosynthetic process"/>
    <property type="evidence" value="ECO:0007669"/>
    <property type="project" value="UniProtKB-UniRule"/>
</dbReference>
<dbReference type="UniPathway" id="UPA00085"/>
<keyword evidence="8 10" id="KW-0594">Phospholipid biosynthesis</keyword>
<dbReference type="InterPro" id="IPR003811">
    <property type="entry name" value="G3P_acylTferase_PlsY"/>
</dbReference>
<evidence type="ECO:0000256" key="8">
    <source>
        <dbReference type="ARBA" id="ARBA00023209"/>
    </source>
</evidence>
<comment type="pathway">
    <text evidence="10">Lipid metabolism; phospholipid metabolism.</text>
</comment>
<evidence type="ECO:0000256" key="5">
    <source>
        <dbReference type="ARBA" id="ARBA00022989"/>
    </source>
</evidence>
<comment type="caution">
    <text evidence="11">The sequence shown here is derived from an EMBL/GenBank/DDBJ whole genome shotgun (WGS) entry which is preliminary data.</text>
</comment>
<dbReference type="GO" id="GO:0005886">
    <property type="term" value="C:plasma membrane"/>
    <property type="evidence" value="ECO:0007669"/>
    <property type="project" value="UniProtKB-SubCell"/>
</dbReference>
<feature type="transmembrane region" description="Helical" evidence="10">
    <location>
        <begin position="143"/>
        <end position="163"/>
    </location>
</feature>
<keyword evidence="6 10" id="KW-0443">Lipid metabolism</keyword>
<gene>
    <name evidence="10" type="primary">plsY</name>
    <name evidence="11" type="ORF">LLT6_10250</name>
</gene>
<name>T0TR78_LACLC</name>
<keyword evidence="4 10" id="KW-0812">Transmembrane</keyword>
<dbReference type="HAMAP" id="MF_01043">
    <property type="entry name" value="PlsY"/>
    <property type="match status" value="1"/>
</dbReference>
<comment type="similarity">
    <text evidence="10">Belongs to the PlsY family.</text>
</comment>
<keyword evidence="2 10" id="KW-0444">Lipid biosynthesis</keyword>
<comment type="function">
    <text evidence="10">Catalyzes the transfer of an acyl group from acyl-phosphate (acyl-PO(4)) to glycerol-3-phosphate (G3P) to form lysophosphatidic acid (LPA). This enzyme utilizes acyl-phosphate as fatty acyl donor, but not acyl-CoA or acyl-ACP.</text>
</comment>
<dbReference type="GO" id="GO:0043772">
    <property type="term" value="F:acyl-phosphate glycerol-3-phosphate acyltransferase activity"/>
    <property type="evidence" value="ECO:0007669"/>
    <property type="project" value="UniProtKB-UniRule"/>
</dbReference>
<feature type="transmembrane region" description="Helical" evidence="10">
    <location>
        <begin position="45"/>
        <end position="63"/>
    </location>
</feature>
<sequence length="226" mass="24848">MLIIILLLIASYLLGAIPFGLWIGKIFFKKNLHDYGSGNTGTTNTFRILGVKAGIAVFIFDLLKGTLATLLPLIFHINGVSPLIFGLLAVIGHTLSIFDHFKGGKAVATSAGVVLGFSPFFLLYLLVIFILVLWLFSMISLSSVVAAIFALLGILIFPSFGFILTSYDFLFSIIIFALAIIIIFRHKTNLKRIKNHCESLVPFGLNLSGQKKNSTIYCVFLFLLII</sequence>
<dbReference type="PATRIC" id="fig|1234876.3.peg.245"/>
<evidence type="ECO:0000313" key="12">
    <source>
        <dbReference type="Proteomes" id="UP000015854"/>
    </source>
</evidence>
<evidence type="ECO:0000256" key="9">
    <source>
        <dbReference type="ARBA" id="ARBA00023264"/>
    </source>
</evidence>
<evidence type="ECO:0000256" key="7">
    <source>
        <dbReference type="ARBA" id="ARBA00023136"/>
    </source>
</evidence>
<dbReference type="AlphaFoldDB" id="T0TR78"/>
<dbReference type="PANTHER" id="PTHR30309:SF0">
    <property type="entry name" value="GLYCEROL-3-PHOSPHATE ACYLTRANSFERASE-RELATED"/>
    <property type="match status" value="1"/>
</dbReference>
<keyword evidence="1 10" id="KW-1003">Cell membrane</keyword>
<protein>
    <recommendedName>
        <fullName evidence="10">Glycerol-3-phosphate acyltransferase</fullName>
    </recommendedName>
    <alternativeName>
        <fullName evidence="10">Acyl-PO4 G3P acyltransferase</fullName>
    </alternativeName>
    <alternativeName>
        <fullName evidence="10">Acyl-phosphate--glycerol-3-phosphate acyltransferase</fullName>
    </alternativeName>
    <alternativeName>
        <fullName evidence="10">G3P acyltransferase</fullName>
        <shortName evidence="10">GPAT</shortName>
        <ecNumber evidence="10">2.3.1.275</ecNumber>
    </alternativeName>
    <alternativeName>
        <fullName evidence="10">Lysophosphatidic acid synthase</fullName>
        <shortName evidence="10">LPA synthase</shortName>
    </alternativeName>
</protein>
<evidence type="ECO:0000256" key="10">
    <source>
        <dbReference type="HAMAP-Rule" id="MF_01043"/>
    </source>
</evidence>
<proteinExistence type="inferred from homology"/>
<keyword evidence="7 10" id="KW-0472">Membrane</keyword>
<dbReference type="Proteomes" id="UP000015854">
    <property type="component" value="Unassembled WGS sequence"/>
</dbReference>
<comment type="subcellular location">
    <subcellularLocation>
        <location evidence="10">Cell membrane</location>
        <topology evidence="10">Multi-pass membrane protein</topology>
    </subcellularLocation>
</comment>
<evidence type="ECO:0000313" key="11">
    <source>
        <dbReference type="EMBL" id="EQC58178.1"/>
    </source>
</evidence>
<dbReference type="SMART" id="SM01207">
    <property type="entry name" value="G3P_acyltransf"/>
    <property type="match status" value="1"/>
</dbReference>
<evidence type="ECO:0000256" key="1">
    <source>
        <dbReference type="ARBA" id="ARBA00022475"/>
    </source>
</evidence>
<reference evidence="11 12" key="1">
    <citation type="journal article" date="2013" name="ISME J.">
        <title>Multifactorial diversity sustains microbial community stability.</title>
        <authorList>
            <person name="Erkus O."/>
            <person name="de Jager V.C."/>
            <person name="Spus M."/>
            <person name="van Alen-Boerrigter I.J."/>
            <person name="van Rijswijck I.M."/>
            <person name="Hazelwood L."/>
            <person name="Janssen P.W."/>
            <person name="van Hijum S.A."/>
            <person name="Kleerebezem M."/>
            <person name="Smid E.J."/>
        </authorList>
    </citation>
    <scope>NUCLEOTIDE SEQUENCE [LARGE SCALE GENOMIC DNA]</scope>
    <source>
        <strain evidence="11 12">TIFN6</strain>
    </source>
</reference>
<keyword evidence="9 10" id="KW-1208">Phospholipid metabolism</keyword>
<evidence type="ECO:0000256" key="2">
    <source>
        <dbReference type="ARBA" id="ARBA00022516"/>
    </source>
</evidence>
<feature type="transmembrane region" description="Helical" evidence="10">
    <location>
        <begin position="70"/>
        <end position="91"/>
    </location>
</feature>
<dbReference type="EC" id="2.3.1.275" evidence="10"/>
<feature type="transmembrane region" description="Helical" evidence="10">
    <location>
        <begin position="111"/>
        <end position="136"/>
    </location>
</feature>
<dbReference type="PANTHER" id="PTHR30309">
    <property type="entry name" value="INNER MEMBRANE PROTEIN YGIH"/>
    <property type="match status" value="1"/>
</dbReference>
<dbReference type="NCBIfam" id="TIGR00023">
    <property type="entry name" value="glycerol-3-phosphate 1-O-acyltransferase PlsY"/>
    <property type="match status" value="1"/>
</dbReference>
<comment type="subunit">
    <text evidence="10">Probably interacts with PlsX.</text>
</comment>
<evidence type="ECO:0000256" key="4">
    <source>
        <dbReference type="ARBA" id="ARBA00022692"/>
    </source>
</evidence>
<organism evidence="11 12">
    <name type="scientific">Lactococcus cremoris subsp. cremoris TIFN6</name>
    <dbReference type="NCBI Taxonomy" id="1234876"/>
    <lineage>
        <taxon>Bacteria</taxon>
        <taxon>Bacillati</taxon>
        <taxon>Bacillota</taxon>
        <taxon>Bacilli</taxon>
        <taxon>Lactobacillales</taxon>
        <taxon>Streptococcaceae</taxon>
        <taxon>Lactococcus</taxon>
        <taxon>Lactococcus cremoris subsp. cremoris</taxon>
    </lineage>
</organism>
<evidence type="ECO:0000256" key="3">
    <source>
        <dbReference type="ARBA" id="ARBA00022679"/>
    </source>
</evidence>
<accession>T0TR78</accession>
<evidence type="ECO:0000256" key="6">
    <source>
        <dbReference type="ARBA" id="ARBA00023098"/>
    </source>
</evidence>
<dbReference type="Pfam" id="PF02660">
    <property type="entry name" value="G3P_acyltransf"/>
    <property type="match status" value="1"/>
</dbReference>
<keyword evidence="3 10" id="KW-0808">Transferase</keyword>
<dbReference type="EMBL" id="ATBB01000041">
    <property type="protein sequence ID" value="EQC58178.1"/>
    <property type="molecule type" value="Genomic_DNA"/>
</dbReference>
<keyword evidence="5 10" id="KW-1133">Transmembrane helix</keyword>
<feature type="transmembrane region" description="Helical" evidence="10">
    <location>
        <begin position="169"/>
        <end position="186"/>
    </location>
</feature>
<keyword evidence="11" id="KW-0012">Acyltransferase</keyword>